<sequence length="270" mass="28515">MNLLNILDKLSDDQFFTKMTSRSEGLLDIANFGRKTAIASIPLGLGSFMATDAKAATTTVASTSSAASALTDALQLALVLEYLEDEYYRTGLASTGLIPTADRVVFQQISKHETAHVAFLKAAISSLGTTPGAKPKFDFTAGGNFQPFTDYKTFMILAQAFEDTGVRAYKGQAGNVASNKAILQAALQIHSVEARHASQVRRMRMNKGWIELKDGGNMPAATDAVYAGEENVIQAGYNTSTKFGAAAGSASFDETLSGSDSAAIAGLFIA</sequence>
<dbReference type="AlphaFoldDB" id="A0A1I3ND06"/>
<dbReference type="SUPFAM" id="SSF47240">
    <property type="entry name" value="Ferritin-like"/>
    <property type="match status" value="1"/>
</dbReference>
<accession>A0A1I3ND06</accession>
<dbReference type="InterPro" id="IPR009078">
    <property type="entry name" value="Ferritin-like_SF"/>
</dbReference>
<keyword evidence="2" id="KW-1185">Reference proteome</keyword>
<gene>
    <name evidence="1" type="ORF">SAMN05421638_2022</name>
</gene>
<protein>
    <submittedName>
        <fullName evidence="1">Ferritin-like domain-containing protein</fullName>
    </submittedName>
</protein>
<organism evidence="1 2">
    <name type="scientific">Kaistella treverensis</name>
    <dbReference type="NCBI Taxonomy" id="631455"/>
    <lineage>
        <taxon>Bacteria</taxon>
        <taxon>Pseudomonadati</taxon>
        <taxon>Bacteroidota</taxon>
        <taxon>Flavobacteriia</taxon>
        <taxon>Flavobacteriales</taxon>
        <taxon>Weeksellaceae</taxon>
        <taxon>Chryseobacterium group</taxon>
        <taxon>Kaistella</taxon>
    </lineage>
</organism>
<proteinExistence type="predicted"/>
<evidence type="ECO:0000313" key="2">
    <source>
        <dbReference type="Proteomes" id="UP000242560"/>
    </source>
</evidence>
<dbReference type="EMBL" id="FORQ01000004">
    <property type="protein sequence ID" value="SFJ07238.1"/>
    <property type="molecule type" value="Genomic_DNA"/>
</dbReference>
<dbReference type="RefSeq" id="WP_089820204.1">
    <property type="nucleotide sequence ID" value="NZ_FORQ01000004.1"/>
</dbReference>
<reference evidence="2" key="1">
    <citation type="submission" date="2016-10" db="EMBL/GenBank/DDBJ databases">
        <authorList>
            <person name="Varghese N."/>
            <person name="Submissions S."/>
        </authorList>
    </citation>
    <scope>NUCLEOTIDE SEQUENCE [LARGE SCALE GENOMIC DNA]</scope>
    <source>
        <strain evidence="2">DSM 22251</strain>
    </source>
</reference>
<evidence type="ECO:0000313" key="1">
    <source>
        <dbReference type="EMBL" id="SFJ07238.1"/>
    </source>
</evidence>
<dbReference type="Pfam" id="PF13668">
    <property type="entry name" value="Ferritin_2"/>
    <property type="match status" value="1"/>
</dbReference>
<dbReference type="Proteomes" id="UP000242560">
    <property type="component" value="Unassembled WGS sequence"/>
</dbReference>
<name>A0A1I3ND06_9FLAO</name>